<dbReference type="PANTHER" id="PTHR23132:SF23">
    <property type="entry name" value="D-ALANINE--D-ALANINE LIGASE B"/>
    <property type="match status" value="1"/>
</dbReference>
<dbReference type="InterPro" id="IPR011761">
    <property type="entry name" value="ATP-grasp"/>
</dbReference>
<dbReference type="InterPro" id="IPR011127">
    <property type="entry name" value="Dala_Dala_lig_N"/>
</dbReference>
<name>X0WQG1_9ZZZZ</name>
<feature type="non-terminal residue" evidence="2">
    <location>
        <position position="179"/>
    </location>
</feature>
<comment type="caution">
    <text evidence="2">The sequence shown here is derived from an EMBL/GenBank/DDBJ whole genome shotgun (WGS) entry which is preliminary data.</text>
</comment>
<dbReference type="SUPFAM" id="SSF52440">
    <property type="entry name" value="PreATP-grasp domain"/>
    <property type="match status" value="1"/>
</dbReference>
<dbReference type="SUPFAM" id="SSF56059">
    <property type="entry name" value="Glutathione synthetase ATP-binding domain-like"/>
    <property type="match status" value="1"/>
</dbReference>
<feature type="domain" description="ATP-grasp" evidence="1">
    <location>
        <begin position="122"/>
        <end position="178"/>
    </location>
</feature>
<dbReference type="Pfam" id="PF01820">
    <property type="entry name" value="Dala_Dala_lig_N"/>
    <property type="match status" value="1"/>
</dbReference>
<dbReference type="GO" id="GO:0005524">
    <property type="term" value="F:ATP binding"/>
    <property type="evidence" value="ECO:0007669"/>
    <property type="project" value="InterPro"/>
</dbReference>
<dbReference type="Gene3D" id="3.30.1490.20">
    <property type="entry name" value="ATP-grasp fold, A domain"/>
    <property type="match status" value="1"/>
</dbReference>
<reference evidence="2" key="1">
    <citation type="journal article" date="2014" name="Front. Microbiol.">
        <title>High frequency of phylogenetically diverse reductive dehalogenase-homologous genes in deep subseafloor sedimentary metagenomes.</title>
        <authorList>
            <person name="Kawai M."/>
            <person name="Futagami T."/>
            <person name="Toyoda A."/>
            <person name="Takaki Y."/>
            <person name="Nishi S."/>
            <person name="Hori S."/>
            <person name="Arai W."/>
            <person name="Tsubouchi T."/>
            <person name="Morono Y."/>
            <person name="Uchiyama I."/>
            <person name="Ito T."/>
            <person name="Fujiyama A."/>
            <person name="Inagaki F."/>
            <person name="Takami H."/>
        </authorList>
    </citation>
    <scope>NUCLEOTIDE SEQUENCE</scope>
    <source>
        <strain evidence="2">Expedition CK06-06</strain>
    </source>
</reference>
<dbReference type="GO" id="GO:0046872">
    <property type="term" value="F:metal ion binding"/>
    <property type="evidence" value="ECO:0007669"/>
    <property type="project" value="InterPro"/>
</dbReference>
<evidence type="ECO:0000313" key="2">
    <source>
        <dbReference type="EMBL" id="GAG33219.1"/>
    </source>
</evidence>
<gene>
    <name evidence="2" type="ORF">S01H1_73982</name>
</gene>
<accession>X0WQG1</accession>
<sequence length="179" mass="19003">MLTSRVKSRPEFLADIPACDPRQVRVVVLMGGDSAEREVSLMSGREVAKALREAGFQVRPVDLDPTRVASLAELDFDVAFIALHGTFGEYGNLQRQLDDMGILYVGSPPQASRDAMDKVVAKEIFLGAGLPTPPWQVVGKGDAAAAATAYQSLGPDVVVKPIDEGSSLAVTLADSAAEY</sequence>
<dbReference type="PANTHER" id="PTHR23132">
    <property type="entry name" value="D-ALANINE--D-ALANINE LIGASE"/>
    <property type="match status" value="1"/>
</dbReference>
<dbReference type="AlphaFoldDB" id="X0WQG1"/>
<dbReference type="PROSITE" id="PS50975">
    <property type="entry name" value="ATP_GRASP"/>
    <property type="match status" value="1"/>
</dbReference>
<proteinExistence type="predicted"/>
<dbReference type="Gene3D" id="3.40.50.20">
    <property type="match status" value="1"/>
</dbReference>
<organism evidence="2">
    <name type="scientific">marine sediment metagenome</name>
    <dbReference type="NCBI Taxonomy" id="412755"/>
    <lineage>
        <taxon>unclassified sequences</taxon>
        <taxon>metagenomes</taxon>
        <taxon>ecological metagenomes</taxon>
    </lineage>
</organism>
<evidence type="ECO:0000259" key="1">
    <source>
        <dbReference type="PROSITE" id="PS50975"/>
    </source>
</evidence>
<dbReference type="InterPro" id="IPR016185">
    <property type="entry name" value="PreATP-grasp_dom_sf"/>
</dbReference>
<dbReference type="Gene3D" id="3.30.470.20">
    <property type="entry name" value="ATP-grasp fold, B domain"/>
    <property type="match status" value="1"/>
</dbReference>
<dbReference type="GO" id="GO:0008716">
    <property type="term" value="F:D-alanine-D-alanine ligase activity"/>
    <property type="evidence" value="ECO:0007669"/>
    <property type="project" value="TreeGrafter"/>
</dbReference>
<protein>
    <recommendedName>
        <fullName evidence="1">ATP-grasp domain-containing protein</fullName>
    </recommendedName>
</protein>
<dbReference type="InterPro" id="IPR013815">
    <property type="entry name" value="ATP_grasp_subdomain_1"/>
</dbReference>
<dbReference type="EMBL" id="BARS01049460">
    <property type="protein sequence ID" value="GAG33219.1"/>
    <property type="molecule type" value="Genomic_DNA"/>
</dbReference>